<dbReference type="InterPro" id="IPR003787">
    <property type="entry name" value="Sulphur_relay_DsrE/F-like"/>
</dbReference>
<organism evidence="1 2">
    <name type="scientific">Rubrobacter xylanophilus</name>
    <dbReference type="NCBI Taxonomy" id="49319"/>
    <lineage>
        <taxon>Bacteria</taxon>
        <taxon>Bacillati</taxon>
        <taxon>Actinomycetota</taxon>
        <taxon>Rubrobacteria</taxon>
        <taxon>Rubrobacterales</taxon>
        <taxon>Rubrobacteraceae</taxon>
        <taxon>Rubrobacter</taxon>
    </lineage>
</organism>
<name>A0A510HFL4_9ACTN</name>
<dbReference type="SUPFAM" id="SSF75169">
    <property type="entry name" value="DsrEFH-like"/>
    <property type="match status" value="1"/>
</dbReference>
<dbReference type="Pfam" id="PF02635">
    <property type="entry name" value="DsrE"/>
    <property type="match status" value="1"/>
</dbReference>
<dbReference type="EMBL" id="AP019791">
    <property type="protein sequence ID" value="BBL78734.1"/>
    <property type="molecule type" value="Genomic_DNA"/>
</dbReference>
<proteinExistence type="predicted"/>
<protein>
    <submittedName>
        <fullName evidence="1">Uncharacterized protein</fullName>
    </submittedName>
</protein>
<dbReference type="InterPro" id="IPR027396">
    <property type="entry name" value="DsrEFH-like"/>
</dbReference>
<accession>A0A510HFL4</accession>
<dbReference type="Proteomes" id="UP000318065">
    <property type="component" value="Chromosome"/>
</dbReference>
<evidence type="ECO:0000313" key="2">
    <source>
        <dbReference type="Proteomes" id="UP000318065"/>
    </source>
</evidence>
<keyword evidence="2" id="KW-1185">Reference proteome</keyword>
<dbReference type="OrthoDB" id="9807925at2"/>
<sequence>MAKVGIVVLADTETHGDLGRIANALTAARELKEAGEEVAVVFDGAGTKWVPELANQDHRLHGDYEEIKDSIAGACDYCAGAFGVKEKIKKTDVPLLKEYSGHPSLQRLVSGGYQVITF</sequence>
<evidence type="ECO:0000313" key="1">
    <source>
        <dbReference type="EMBL" id="BBL78734.1"/>
    </source>
</evidence>
<dbReference type="RefSeq" id="WP_143526841.1">
    <property type="nucleotide sequence ID" value="NZ_AP019791.1"/>
</dbReference>
<gene>
    <name evidence="1" type="ORF">RxyAA322_05880</name>
</gene>
<reference evidence="1" key="1">
    <citation type="journal article" date="2019" name="Microbiol. Resour. Announc.">
        <title>Complete Genome Sequence of Rubrobacter xylanophilus Strain AA3-22, Isolated from Arima Onsen in Japan.</title>
        <authorList>
            <person name="Tomariguchi N."/>
            <person name="Miyazaki K."/>
        </authorList>
    </citation>
    <scope>NUCLEOTIDE SEQUENCE [LARGE SCALE GENOMIC DNA]</scope>
    <source>
        <strain evidence="1">AA3-22</strain>
    </source>
</reference>
<dbReference type="Gene3D" id="3.40.1260.10">
    <property type="entry name" value="DsrEFH-like"/>
    <property type="match status" value="1"/>
</dbReference>
<dbReference type="AlphaFoldDB" id="A0A510HFL4"/>